<feature type="domain" description="URB1 C-terminal" evidence="1">
    <location>
        <begin position="1260"/>
        <end position="1401"/>
    </location>
</feature>
<accession>A0A438ISL3</accession>
<sequence>MPTVLEGSFDFFINLLGNSSVLSIDVQQSVLSLLIEYIGRDIREQAFYLALAAMFSTGVFDSNISELGAWFLFLPGYGRASKSSVDTQGVEVFQSLSTAVISFFCDAVSTIGNNSFKYWDLMRLHISHLKGIKDVSPHFSPLIICVLEKCQRVLKSGSGTFTLAEKSIISLYVSNTLTYLLQTQVDPGLLSSLLDLVLSERLEDQCLDSMEWRPLKNLLLFSQDISHQRHYCIFSIDEKARHTDSSFNDTLAEVQRIVRSGHDSGLTGIAKMFSSSIVGTTPDDILKNFPSVITVSQDLQGVPFALLSSISFHDRSLLARASKLWPDIFFSGLQRVGLMIHSKGKGDDNCRIPSHSLSAEEIFPKTDFGLSESASVAFSLFLQQAPFHVLFPAIMNIDGPYLLEPSKVQQLLLAKLSEQTTDYLILSLRHVLFWIHQIRSYYRIRPLGELEHLFEVCFILVERMLDELLVLRPDSDCSTTIGVPFSTVQEVAEIIFCHPAVMVSLSCPLSCHEELTKGTIGDSLETFLRSSKHSVHKMDHHVLNLLISTSDYLVALCDGQNPISKVDDSAKKQLVKVFKALLQRLLLELRSRVDLNDLTTGEFDNMSALSVVFCIASGAFDMQKFEQHQSFLLPLSLVSSRVIVSTPVKMISHCINRPSMIRAKLLFLLIEVSPLHSSVFGHLFSGLLNKGLPHKDNVVETPSDEGFMMLLPAALSYLKSTSLKFGKQYYTCFKGIPSLYSRILLDGFLDWKGFVSRSIFQIEDGEFLPSSTEDLSNLVNSSLLGKSIHMLWFYFAFSGHSMKKKKRFKLFDVIFPCSGQDGMLDCDVSEIDSYSLNQSLNFVNRVVAKISLCRMLLFPGDCQVKSLSKESDGPVEDTPLEMGLNREDSSRIRLINILVNTWQKIVERFSCVSDNSGKVTDTDCLPLFKFLEVFILRNVLELAREMHNSLIQLHSLPFLEKLTRLSLLHRFEDATTLKMLRSVLTSLSEGKFSHVLLLQLLLAHSQFAPTIQSVSKSPGCSQVGVFSKPMSSILRSLTFTCTDQGTIDGNNNFERSDLCVKQLEVIKLLRLLLCFKGHWDGSDLEKNIDINARELISLLLSSYGAMLNEVDLEIYSLMHEIESNDRLKSGSIADMDYLWGSSALRIRKERVQELEISANNILDAEAVEERQRSQFRENLPIDPKLCVNTVLYFPYNRTASDGPISLNKVHPDNVKDMIQGYPPHVENVPRYDPVFILHFSIHSLSMRYIEPVEFSALGLLAVAFVSLSSPDDMIRKLGYETLGRFKNALELLTLKVESCRIVVHCLFSWYCNGGTITIGVPLIMDSNECYGVHPNYLLQMCQKRKDVMQLRLLLTYMQNGIEEPWQRIPSVTAIFAAEASFILLDPSHEHYSTISKLLMRRLNLEDDAQIYIRNSILETILSFYASPFSDNESKELILQVELHYSMVVDIVLVH</sequence>
<dbReference type="PANTHER" id="PTHR13500:SF0">
    <property type="entry name" value="NUCLEOLAR PRE-RIBOSOMAL-ASSOCIATED PROTEIN 1"/>
    <property type="match status" value="1"/>
</dbReference>
<dbReference type="InterPro" id="IPR059018">
    <property type="entry name" value="HEAT_URB1"/>
</dbReference>
<gene>
    <name evidence="3" type="ORF">CK203_021467</name>
</gene>
<dbReference type="InterPro" id="IPR039844">
    <property type="entry name" value="URB1"/>
</dbReference>
<dbReference type="InterPro" id="IPR032436">
    <property type="entry name" value="URB1_C"/>
</dbReference>
<feature type="domain" description="URB1 central HEAT repeat" evidence="2">
    <location>
        <begin position="97"/>
        <end position="200"/>
    </location>
</feature>
<dbReference type="Pfam" id="PF26140">
    <property type="entry name" value="HEAT_URB1"/>
    <property type="match status" value="1"/>
</dbReference>
<organism evidence="3 4">
    <name type="scientific">Vitis vinifera</name>
    <name type="common">Grape</name>
    <dbReference type="NCBI Taxonomy" id="29760"/>
    <lineage>
        <taxon>Eukaryota</taxon>
        <taxon>Viridiplantae</taxon>
        <taxon>Streptophyta</taxon>
        <taxon>Embryophyta</taxon>
        <taxon>Tracheophyta</taxon>
        <taxon>Spermatophyta</taxon>
        <taxon>Magnoliopsida</taxon>
        <taxon>eudicotyledons</taxon>
        <taxon>Gunneridae</taxon>
        <taxon>Pentapetalae</taxon>
        <taxon>rosids</taxon>
        <taxon>Vitales</taxon>
        <taxon>Vitaceae</taxon>
        <taxon>Viteae</taxon>
        <taxon>Vitis</taxon>
    </lineage>
</organism>
<name>A0A438ISL3_VITVI</name>
<evidence type="ECO:0000313" key="3">
    <source>
        <dbReference type="EMBL" id="RVW99704.1"/>
    </source>
</evidence>
<dbReference type="EMBL" id="QGNW01000086">
    <property type="protein sequence ID" value="RVW99704.1"/>
    <property type="molecule type" value="Genomic_DNA"/>
</dbReference>
<proteinExistence type="predicted"/>
<evidence type="ECO:0000313" key="4">
    <source>
        <dbReference type="Proteomes" id="UP000288805"/>
    </source>
</evidence>
<evidence type="ECO:0000259" key="1">
    <source>
        <dbReference type="Pfam" id="PF16201"/>
    </source>
</evidence>
<evidence type="ECO:0000259" key="2">
    <source>
        <dbReference type="Pfam" id="PF26140"/>
    </source>
</evidence>
<protein>
    <submittedName>
        <fullName evidence="3">Uncharacterized protein</fullName>
    </submittedName>
</protein>
<reference evidence="3 4" key="1">
    <citation type="journal article" date="2018" name="PLoS Genet.">
        <title>Population sequencing reveals clonal diversity and ancestral inbreeding in the grapevine cultivar Chardonnay.</title>
        <authorList>
            <person name="Roach M.J."/>
            <person name="Johnson D.L."/>
            <person name="Bohlmann J."/>
            <person name="van Vuuren H.J."/>
            <person name="Jones S.J."/>
            <person name="Pretorius I.S."/>
            <person name="Schmidt S.A."/>
            <person name="Borneman A.R."/>
        </authorList>
    </citation>
    <scope>NUCLEOTIDE SEQUENCE [LARGE SCALE GENOMIC DNA]</scope>
    <source>
        <strain evidence="4">cv. Chardonnay</strain>
        <tissue evidence="3">Leaf</tissue>
    </source>
</reference>
<comment type="caution">
    <text evidence="3">The sequence shown here is derived from an EMBL/GenBank/DDBJ whole genome shotgun (WGS) entry which is preliminary data.</text>
</comment>
<dbReference type="Proteomes" id="UP000288805">
    <property type="component" value="Unassembled WGS sequence"/>
</dbReference>
<dbReference type="Pfam" id="PF16201">
    <property type="entry name" value="NopRA1"/>
    <property type="match status" value="1"/>
</dbReference>
<dbReference type="PANTHER" id="PTHR13500">
    <property type="entry name" value="NUCLEOLAR PRERIBOSOMAL-ASSOCIATED PROTEIN 1"/>
    <property type="match status" value="1"/>
</dbReference>